<dbReference type="AlphaFoldDB" id="A0AA48M0E0"/>
<gene>
    <name evidence="1" type="ORF">AMST5_00477</name>
</gene>
<name>A0AA48M0E0_9ZZZZ</name>
<dbReference type="EMBL" id="OY288114">
    <property type="protein sequence ID" value="CAJ0851837.1"/>
    <property type="molecule type" value="Genomic_DNA"/>
</dbReference>
<organism evidence="1">
    <name type="scientific">freshwater sediment metagenome</name>
    <dbReference type="NCBI Taxonomy" id="556182"/>
    <lineage>
        <taxon>unclassified sequences</taxon>
        <taxon>metagenomes</taxon>
        <taxon>ecological metagenomes</taxon>
    </lineage>
</organism>
<accession>A0AA48M0E0</accession>
<evidence type="ECO:0000313" key="1">
    <source>
        <dbReference type="EMBL" id="CAJ0851837.1"/>
    </source>
</evidence>
<sequence>MAGFAVKKCDCAGCCSKTPTTPSARLLSTLRRTRRHTRLARGVAAFEPPPHFAKTPFFGAGP</sequence>
<reference evidence="1" key="1">
    <citation type="submission" date="2023-07" db="EMBL/GenBank/DDBJ databases">
        <authorList>
            <person name="Pelsma A.J. K."/>
        </authorList>
    </citation>
    <scope>NUCLEOTIDE SEQUENCE</scope>
</reference>
<proteinExistence type="predicted"/>
<protein>
    <submittedName>
        <fullName evidence="1">Uncharacterized protein</fullName>
    </submittedName>
</protein>